<gene>
    <name evidence="3" type="ORF">G3572_06540</name>
</gene>
<evidence type="ECO:0000259" key="2">
    <source>
        <dbReference type="Pfam" id="PF13579"/>
    </source>
</evidence>
<proteinExistence type="predicted"/>
<keyword evidence="4" id="KW-1185">Reference proteome</keyword>
<protein>
    <submittedName>
        <fullName evidence="3">Glycosyltransferase family 4 protein</fullName>
    </submittedName>
</protein>
<dbReference type="InterPro" id="IPR001296">
    <property type="entry name" value="Glyco_trans_1"/>
</dbReference>
<comment type="caution">
    <text evidence="3">The sequence shown here is derived from an EMBL/GenBank/DDBJ whole genome shotgun (WGS) entry which is preliminary data.</text>
</comment>
<name>A0A6B3RII9_9RHOB</name>
<dbReference type="PANTHER" id="PTHR12526:SF630">
    <property type="entry name" value="GLYCOSYLTRANSFERASE"/>
    <property type="match status" value="1"/>
</dbReference>
<dbReference type="Pfam" id="PF13579">
    <property type="entry name" value="Glyco_trans_4_4"/>
    <property type="match status" value="1"/>
</dbReference>
<dbReference type="SUPFAM" id="SSF53756">
    <property type="entry name" value="UDP-Glycosyltransferase/glycogen phosphorylase"/>
    <property type="match status" value="1"/>
</dbReference>
<feature type="domain" description="Glycosyl transferase family 1" evidence="1">
    <location>
        <begin position="227"/>
        <end position="387"/>
    </location>
</feature>
<dbReference type="GO" id="GO:0016757">
    <property type="term" value="F:glycosyltransferase activity"/>
    <property type="evidence" value="ECO:0007669"/>
    <property type="project" value="InterPro"/>
</dbReference>
<dbReference type="PANTHER" id="PTHR12526">
    <property type="entry name" value="GLYCOSYLTRANSFERASE"/>
    <property type="match status" value="1"/>
</dbReference>
<dbReference type="RefSeq" id="WP_164609837.1">
    <property type="nucleotide sequence ID" value="NZ_JAAIKE010000001.1"/>
</dbReference>
<feature type="domain" description="Glycosyltransferase subfamily 4-like N-terminal" evidence="2">
    <location>
        <begin position="19"/>
        <end position="210"/>
    </location>
</feature>
<dbReference type="Proteomes" id="UP000481421">
    <property type="component" value="Unassembled WGS sequence"/>
</dbReference>
<evidence type="ECO:0000259" key="1">
    <source>
        <dbReference type="Pfam" id="PF00534"/>
    </source>
</evidence>
<dbReference type="AlphaFoldDB" id="A0A6B3RII9"/>
<evidence type="ECO:0000313" key="4">
    <source>
        <dbReference type="Proteomes" id="UP000481421"/>
    </source>
</evidence>
<dbReference type="EMBL" id="JAAIKE010000001">
    <property type="protein sequence ID" value="NEX45854.1"/>
    <property type="molecule type" value="Genomic_DNA"/>
</dbReference>
<dbReference type="CDD" id="cd03823">
    <property type="entry name" value="GT4_ExpE7-like"/>
    <property type="match status" value="1"/>
</dbReference>
<dbReference type="InterPro" id="IPR028098">
    <property type="entry name" value="Glyco_trans_4-like_N"/>
</dbReference>
<dbReference type="Pfam" id="PF00534">
    <property type="entry name" value="Glycos_transf_1"/>
    <property type="match status" value="1"/>
</dbReference>
<sequence>MTPKRVLFIIRSYPPDGIGGAMRSTQALAEGLAQRGHDVHVLRLAAKGRTEEMKALAENAGVTGPGKPTLHILPIRNVYWPYDSSSHSKFAKTLWHALDLHNPFAARDLRRFLADLRPDVVNTSVIDGFSPSILREIRRSGARLIHTMRDYYLICARSGMFRDGHSCETLCGSCKLVRNVNRAHTRHVDLFLSNSAFVAEQHRAQGVFAADKPCAVQWNINDLPMERAPHLPAPDKIVFGFIGRLAPTKGLEKLIEAARLMPAAGRPWEVRIAGGGGDAYVASLKAQARDLPNVHFLGWSDPTVFNRQVDVVICPSVYHEPLPRVIYEAYGFARPVIASDVGGNPEVVQDGRTGFLYPAQDPGALAARMHRFRDMPDETFTALSTAARAFGAHFTADAVFDSFETHFALADEKPEALI</sequence>
<dbReference type="Gene3D" id="3.40.50.2000">
    <property type="entry name" value="Glycogen Phosphorylase B"/>
    <property type="match status" value="2"/>
</dbReference>
<organism evidence="3 4">
    <name type="scientific">Pseudotabrizicola algicola</name>
    <dbReference type="NCBI Taxonomy" id="2709381"/>
    <lineage>
        <taxon>Bacteria</taxon>
        <taxon>Pseudomonadati</taxon>
        <taxon>Pseudomonadota</taxon>
        <taxon>Alphaproteobacteria</taxon>
        <taxon>Rhodobacterales</taxon>
        <taxon>Paracoccaceae</taxon>
        <taxon>Pseudotabrizicola</taxon>
    </lineage>
</organism>
<reference evidence="3 4" key="1">
    <citation type="submission" date="2020-02" db="EMBL/GenBank/DDBJ databases">
        <title>Rhodobacter algicola sp. nov., isolated from microalga culture.</title>
        <authorList>
            <person name="Park C.-Y."/>
        </authorList>
    </citation>
    <scope>NUCLEOTIDE SEQUENCE [LARGE SCALE GENOMIC DNA]</scope>
    <source>
        <strain evidence="3 4">ETT8</strain>
    </source>
</reference>
<evidence type="ECO:0000313" key="3">
    <source>
        <dbReference type="EMBL" id="NEX45854.1"/>
    </source>
</evidence>
<accession>A0A6B3RII9</accession>
<keyword evidence="3" id="KW-0808">Transferase</keyword>